<dbReference type="STRING" id="269796.Rru_A2735"/>
<dbReference type="RefSeq" id="WP_011390545.1">
    <property type="nucleotide sequence ID" value="NC_007643.1"/>
</dbReference>
<dbReference type="AlphaFoldDB" id="Q2RQR3"/>
<dbReference type="EnsemblBacteria" id="ABC23532">
    <property type="protein sequence ID" value="ABC23532"/>
    <property type="gene ID" value="Rru_A2735"/>
</dbReference>
<keyword evidence="1" id="KW-0489">Methyltransferase</keyword>
<gene>
    <name evidence="4" type="ordered locus">Rru_A2735</name>
</gene>
<dbReference type="CDD" id="cd02440">
    <property type="entry name" value="AdoMet_MTases"/>
    <property type="match status" value="1"/>
</dbReference>
<dbReference type="Proteomes" id="UP000001929">
    <property type="component" value="Chromosome"/>
</dbReference>
<reference evidence="4 5" key="1">
    <citation type="journal article" date="2011" name="Stand. Genomic Sci.">
        <title>Complete genome sequence of Rhodospirillum rubrum type strain (S1).</title>
        <authorList>
            <person name="Munk A.C."/>
            <person name="Copeland A."/>
            <person name="Lucas S."/>
            <person name="Lapidus A."/>
            <person name="Del Rio T.G."/>
            <person name="Barry K."/>
            <person name="Detter J.C."/>
            <person name="Hammon N."/>
            <person name="Israni S."/>
            <person name="Pitluck S."/>
            <person name="Brettin T."/>
            <person name="Bruce D."/>
            <person name="Han C."/>
            <person name="Tapia R."/>
            <person name="Gilna P."/>
            <person name="Schmutz J."/>
            <person name="Larimer F."/>
            <person name="Land M."/>
            <person name="Kyrpides N.C."/>
            <person name="Mavromatis K."/>
            <person name="Richardson P."/>
            <person name="Rohde M."/>
            <person name="Goker M."/>
            <person name="Klenk H.P."/>
            <person name="Zhang Y."/>
            <person name="Roberts G.P."/>
            <person name="Reslewic S."/>
            <person name="Schwartz D.C."/>
        </authorList>
    </citation>
    <scope>NUCLEOTIDE SEQUENCE [LARGE SCALE GENOMIC DNA]</scope>
    <source>
        <strain evidence="5">ATCC 11170 / ATH 1.1.1 / DSM 467 / LMG 4362 / NCIMB 8255 / S1</strain>
    </source>
</reference>
<dbReference type="InterPro" id="IPR041698">
    <property type="entry name" value="Methyltransf_25"/>
</dbReference>
<proteinExistence type="predicted"/>
<keyword evidence="2" id="KW-0808">Transferase</keyword>
<sequence length="210" mass="24167">MKTNLEHWVTLQEKGYFENHPFYQERQVNDDAARVEKATPLTKDMKIAIIGCGYGRESASFCRRVRKVYGIDVSWTILAKALERMLADNHVNFTPVLASQWKTILPDGGLDLVYSVVVFQHLTRDLVDDYIGGLKGKLRPGGRFYVQFCDSDTGEADADLRFYEPNVRWTEDDIRILARRHGLDLLSLDSERVTPTASWHWALMEKADDR</sequence>
<evidence type="ECO:0000313" key="5">
    <source>
        <dbReference type="Proteomes" id="UP000001929"/>
    </source>
</evidence>
<dbReference type="Pfam" id="PF13649">
    <property type="entry name" value="Methyltransf_25"/>
    <property type="match status" value="1"/>
</dbReference>
<evidence type="ECO:0000313" key="4">
    <source>
        <dbReference type="EMBL" id="ABC23532.1"/>
    </source>
</evidence>
<dbReference type="PANTHER" id="PTHR43861:SF1">
    <property type="entry name" value="TRANS-ACONITATE 2-METHYLTRANSFERASE"/>
    <property type="match status" value="1"/>
</dbReference>
<dbReference type="InterPro" id="IPR029063">
    <property type="entry name" value="SAM-dependent_MTases_sf"/>
</dbReference>
<protein>
    <recommendedName>
        <fullName evidence="3">Methyltransferase domain-containing protein</fullName>
    </recommendedName>
</protein>
<evidence type="ECO:0000256" key="1">
    <source>
        <dbReference type="ARBA" id="ARBA00022603"/>
    </source>
</evidence>
<dbReference type="KEGG" id="rru:Rru_A2735"/>
<dbReference type="PANTHER" id="PTHR43861">
    <property type="entry name" value="TRANS-ACONITATE 2-METHYLTRANSFERASE-RELATED"/>
    <property type="match status" value="1"/>
</dbReference>
<name>Q2RQR3_RHORT</name>
<dbReference type="eggNOG" id="COG2230">
    <property type="taxonomic scope" value="Bacteria"/>
</dbReference>
<organism evidence="4 5">
    <name type="scientific">Rhodospirillum rubrum (strain ATCC 11170 / ATH 1.1.1 / DSM 467 / LMG 4362 / NCIMB 8255 / S1)</name>
    <dbReference type="NCBI Taxonomy" id="269796"/>
    <lineage>
        <taxon>Bacteria</taxon>
        <taxon>Pseudomonadati</taxon>
        <taxon>Pseudomonadota</taxon>
        <taxon>Alphaproteobacteria</taxon>
        <taxon>Rhodospirillales</taxon>
        <taxon>Rhodospirillaceae</taxon>
        <taxon>Rhodospirillum</taxon>
    </lineage>
</organism>
<keyword evidence="5" id="KW-1185">Reference proteome</keyword>
<dbReference type="GO" id="GO:0008168">
    <property type="term" value="F:methyltransferase activity"/>
    <property type="evidence" value="ECO:0007669"/>
    <property type="project" value="UniProtKB-KW"/>
</dbReference>
<dbReference type="SUPFAM" id="SSF53335">
    <property type="entry name" value="S-adenosyl-L-methionine-dependent methyltransferases"/>
    <property type="match status" value="1"/>
</dbReference>
<evidence type="ECO:0000256" key="2">
    <source>
        <dbReference type="ARBA" id="ARBA00022679"/>
    </source>
</evidence>
<dbReference type="GO" id="GO:0032259">
    <property type="term" value="P:methylation"/>
    <property type="evidence" value="ECO:0007669"/>
    <property type="project" value="UniProtKB-KW"/>
</dbReference>
<evidence type="ECO:0000259" key="3">
    <source>
        <dbReference type="Pfam" id="PF13649"/>
    </source>
</evidence>
<dbReference type="EMBL" id="CP000230">
    <property type="protein sequence ID" value="ABC23532.1"/>
    <property type="molecule type" value="Genomic_DNA"/>
</dbReference>
<dbReference type="PATRIC" id="fig|269796.9.peg.2843"/>
<feature type="domain" description="Methyltransferase" evidence="3">
    <location>
        <begin position="50"/>
        <end position="142"/>
    </location>
</feature>
<dbReference type="Gene3D" id="3.40.50.150">
    <property type="entry name" value="Vaccinia Virus protein VP39"/>
    <property type="match status" value="1"/>
</dbReference>
<accession>Q2RQR3</accession>
<dbReference type="HOGENOM" id="CLU_1309327_0_0_5"/>